<keyword evidence="6" id="KW-0206">Cytoskeleton</keyword>
<sequence>MRSVKKTLGSLFGRAKELAASSEAISAKSKSSLLSASTLKLGLHATPSTESLWRFGKDLQMYPDLSKHVEETASVAPASPTRTEGHRTRASLDREKAEEKRKEKEAKEARRVAEQMAKLDKAREQEREKARVYSQEQEKIVAMEEQLAHQKQQEKHTAAQVAAPTPTQKATRSSPRKTKAQTEADEARDIDMADAPGLMPPPSVPRSAAPASVPRNREIKRPMRPDAAKARQQPTVIRVNTGSQHTQLYPSNNSLATSLYDTLSAGPSSHTESRIGQPSSQHKPSLQSMSSSTSSAAAGKPKVLTAAAKKKEQEEREAQRRRDAKAELDRKRAAQEEERRQEQQKKLEQERQREEERRQAETKKNAQRLAIEKAKQTRAPPPAKRNAPTPQAESAQKAEAGGPRPPSRMAPASVRSQEDLGRSIHNAQKPAQKRQQPGNDARSGPASQPGDAKRMRMTNDYDNDGDVEHQSRLKGAPVRPSGGFKKDVPAKAAFPTGYANAPPSATRDLFRPAVAGQHTQQSKGIHPLDLAQMSKGAIPFAPNPNAPGPAHKTPARPPAYAVAKSAVKSSAKPSPRFQNGENIELPEINTDDEDSEYEDVRKGMTASWADSSPLIKGLIDQESMNPFLVFGPPAPLNMEEVFAKSKDRFHKFRQRTSSANWSGADRLTEDEVRRDMAAREKMRRDGAWSYEMSKDL</sequence>
<dbReference type="AlphaFoldDB" id="A0A136J5E6"/>
<feature type="compositionally biased region" description="Basic and acidic residues" evidence="8">
    <location>
        <begin position="309"/>
        <end position="375"/>
    </location>
</feature>
<comment type="subcellular location">
    <subcellularLocation>
        <location evidence="2">Cytoplasm</location>
        <location evidence="2">Cytoskeleton</location>
        <location evidence="2">Spindle</location>
    </subcellularLocation>
    <subcellularLocation>
        <location evidence="1">Nucleus</location>
    </subcellularLocation>
</comment>
<organism evidence="10 11">
    <name type="scientific">Microdochium bolleyi</name>
    <dbReference type="NCBI Taxonomy" id="196109"/>
    <lineage>
        <taxon>Eukaryota</taxon>
        <taxon>Fungi</taxon>
        <taxon>Dikarya</taxon>
        <taxon>Ascomycota</taxon>
        <taxon>Pezizomycotina</taxon>
        <taxon>Sordariomycetes</taxon>
        <taxon>Xylariomycetidae</taxon>
        <taxon>Xylariales</taxon>
        <taxon>Microdochiaceae</taxon>
        <taxon>Microdochium</taxon>
    </lineage>
</organism>
<evidence type="ECO:0000256" key="6">
    <source>
        <dbReference type="ARBA" id="ARBA00023212"/>
    </source>
</evidence>
<evidence type="ECO:0000256" key="7">
    <source>
        <dbReference type="ARBA" id="ARBA00023242"/>
    </source>
</evidence>
<evidence type="ECO:0000259" key="9">
    <source>
        <dbReference type="Pfam" id="PF03941"/>
    </source>
</evidence>
<dbReference type="EMBL" id="KQ964249">
    <property type="protein sequence ID" value="KXJ92196.1"/>
    <property type="molecule type" value="Genomic_DNA"/>
</dbReference>
<feature type="compositionally biased region" description="Low complexity" evidence="8">
    <location>
        <begin position="558"/>
        <end position="575"/>
    </location>
</feature>
<evidence type="ECO:0000313" key="10">
    <source>
        <dbReference type="EMBL" id="KXJ92196.1"/>
    </source>
</evidence>
<gene>
    <name evidence="10" type="ORF">Micbo1qcDRAFT_162355</name>
</gene>
<feature type="compositionally biased region" description="Low complexity" evidence="8">
    <location>
        <begin position="158"/>
        <end position="171"/>
    </location>
</feature>
<proteinExistence type="inferred from homology"/>
<dbReference type="GO" id="GO:0007059">
    <property type="term" value="P:chromosome segregation"/>
    <property type="evidence" value="ECO:0007669"/>
    <property type="project" value="UniProtKB-KW"/>
</dbReference>
<dbReference type="PANTHER" id="PTHR13142">
    <property type="entry name" value="INNER CENTROMERE PROTEIN"/>
    <property type="match status" value="1"/>
</dbReference>
<dbReference type="PANTHER" id="PTHR13142:SF1">
    <property type="entry name" value="INNER CENTROMERE PROTEIN"/>
    <property type="match status" value="1"/>
</dbReference>
<feature type="compositionally biased region" description="Low complexity" evidence="8">
    <location>
        <begin position="285"/>
        <end position="298"/>
    </location>
</feature>
<feature type="compositionally biased region" description="Polar residues" evidence="8">
    <location>
        <begin position="232"/>
        <end position="284"/>
    </location>
</feature>
<evidence type="ECO:0000256" key="1">
    <source>
        <dbReference type="ARBA" id="ARBA00004123"/>
    </source>
</evidence>
<feature type="compositionally biased region" description="Low complexity" evidence="8">
    <location>
        <begin position="205"/>
        <end position="214"/>
    </location>
</feature>
<keyword evidence="7" id="KW-0539">Nucleus</keyword>
<evidence type="ECO:0000256" key="8">
    <source>
        <dbReference type="SAM" id="MobiDB-lite"/>
    </source>
</evidence>
<dbReference type="GO" id="GO:0005634">
    <property type="term" value="C:nucleus"/>
    <property type="evidence" value="ECO:0007669"/>
    <property type="project" value="UniProtKB-SubCell"/>
</dbReference>
<name>A0A136J5E6_9PEZI</name>
<accession>A0A136J5E6</accession>
<feature type="compositionally biased region" description="Basic and acidic residues" evidence="8">
    <location>
        <begin position="215"/>
        <end position="229"/>
    </location>
</feature>
<keyword evidence="11" id="KW-1185">Reference proteome</keyword>
<evidence type="ECO:0000256" key="5">
    <source>
        <dbReference type="ARBA" id="ARBA00022829"/>
    </source>
</evidence>
<comment type="similarity">
    <text evidence="3">Belongs to the INCENP family.</text>
</comment>
<feature type="compositionally biased region" description="Basic and acidic residues" evidence="8">
    <location>
        <begin position="180"/>
        <end position="191"/>
    </location>
</feature>
<dbReference type="InterPro" id="IPR005635">
    <property type="entry name" value="Inner_centromere_prot_ARK-bd"/>
</dbReference>
<feature type="region of interest" description="Disordered" evidence="8">
    <location>
        <begin position="70"/>
        <end position="601"/>
    </location>
</feature>
<keyword evidence="4" id="KW-0963">Cytoplasm</keyword>
<keyword evidence="5" id="KW-0159">Chromosome partition</keyword>
<evidence type="ECO:0000256" key="4">
    <source>
        <dbReference type="ARBA" id="ARBA00022490"/>
    </source>
</evidence>
<dbReference type="InParanoid" id="A0A136J5E6"/>
<dbReference type="STRING" id="196109.A0A136J5E6"/>
<evidence type="ECO:0000256" key="2">
    <source>
        <dbReference type="ARBA" id="ARBA00004186"/>
    </source>
</evidence>
<dbReference type="Pfam" id="PF03941">
    <property type="entry name" value="INCENP_ARK-bind"/>
    <property type="match status" value="1"/>
</dbReference>
<reference evidence="11" key="1">
    <citation type="submission" date="2016-02" db="EMBL/GenBank/DDBJ databases">
        <title>Draft genome sequence of Microdochium bolleyi, a fungal endophyte of beachgrass.</title>
        <authorList>
            <consortium name="DOE Joint Genome Institute"/>
            <person name="David A.S."/>
            <person name="May G."/>
            <person name="Haridas S."/>
            <person name="Lim J."/>
            <person name="Wang M."/>
            <person name="Labutti K."/>
            <person name="Lipzen A."/>
            <person name="Barry K."/>
            <person name="Grigoriev I.V."/>
        </authorList>
    </citation>
    <scope>NUCLEOTIDE SEQUENCE [LARGE SCALE GENOMIC DNA]</scope>
    <source>
        <strain evidence="11">J235TASD1</strain>
    </source>
</reference>
<dbReference type="Proteomes" id="UP000070501">
    <property type="component" value="Unassembled WGS sequence"/>
</dbReference>
<dbReference type="OrthoDB" id="6123at2759"/>
<evidence type="ECO:0000256" key="3">
    <source>
        <dbReference type="ARBA" id="ARBA00010042"/>
    </source>
</evidence>
<evidence type="ECO:0000313" key="11">
    <source>
        <dbReference type="Proteomes" id="UP000070501"/>
    </source>
</evidence>
<protein>
    <recommendedName>
        <fullName evidence="9">Inner centromere protein ARK-binding domain-containing protein</fullName>
    </recommendedName>
</protein>
<dbReference type="GO" id="GO:0005819">
    <property type="term" value="C:spindle"/>
    <property type="evidence" value="ECO:0007669"/>
    <property type="project" value="UniProtKB-SubCell"/>
</dbReference>
<feature type="domain" description="Inner centromere protein ARK-binding" evidence="9">
    <location>
        <begin position="587"/>
        <end position="642"/>
    </location>
</feature>
<feature type="compositionally biased region" description="Basic and acidic residues" evidence="8">
    <location>
        <begin position="83"/>
        <end position="157"/>
    </location>
</feature>